<reference evidence="17 18" key="1">
    <citation type="submission" date="2018-10" db="EMBL/GenBank/DDBJ databases">
        <title>A high-quality apple genome assembly.</title>
        <authorList>
            <person name="Hu J."/>
        </authorList>
    </citation>
    <scope>NUCLEOTIDE SEQUENCE [LARGE SCALE GENOMIC DNA]</scope>
    <source>
        <strain evidence="18">cv. HFTH1</strain>
        <tissue evidence="17">Young leaf</tissue>
    </source>
</reference>
<name>A0A498KS13_MALDO</name>
<evidence type="ECO:0000313" key="17">
    <source>
        <dbReference type="EMBL" id="RXI07833.1"/>
    </source>
</evidence>
<evidence type="ECO:0000256" key="15">
    <source>
        <dbReference type="SAM" id="Phobius"/>
    </source>
</evidence>
<evidence type="ECO:0000256" key="12">
    <source>
        <dbReference type="ARBA" id="ARBA00023136"/>
    </source>
</evidence>
<evidence type="ECO:0000256" key="9">
    <source>
        <dbReference type="ARBA" id="ARBA00023002"/>
    </source>
</evidence>
<keyword evidence="4" id="KW-0813">Transport</keyword>
<evidence type="ECO:0000256" key="10">
    <source>
        <dbReference type="ARBA" id="ARBA00023004"/>
    </source>
</evidence>
<evidence type="ECO:0000256" key="3">
    <source>
        <dbReference type="ARBA" id="ARBA00006278"/>
    </source>
</evidence>
<feature type="transmembrane region" description="Helical" evidence="15">
    <location>
        <begin position="133"/>
        <end position="155"/>
    </location>
</feature>
<proteinExistence type="inferred from homology"/>
<evidence type="ECO:0000256" key="2">
    <source>
        <dbReference type="ARBA" id="ARBA00004141"/>
    </source>
</evidence>
<feature type="domain" description="FAD-binding FR-type" evidence="16">
    <location>
        <begin position="339"/>
        <end position="444"/>
    </location>
</feature>
<keyword evidence="9" id="KW-0560">Oxidoreductase</keyword>
<feature type="transmembrane region" description="Helical" evidence="15">
    <location>
        <begin position="268"/>
        <end position="285"/>
    </location>
</feature>
<evidence type="ECO:0000256" key="8">
    <source>
        <dbReference type="ARBA" id="ARBA00022989"/>
    </source>
</evidence>
<sequence>MDAVQVVKSSSPPSHEGIHIVRAAIRLLAIFVVFPGTLLIWLMMPTNTYRQIWLPQIRLKASSSTYLGAEGGTILVYTFPILFIAVLGCVYLHLGKKLNNHELKSWISIISSSGTTKNRFAVWKQPMLVKGPLGIVSGIELAFFVMFITLLVWSLSTYLHNKFKNITTQSAAKHHEQVWESKLDSAALVLGLAGNVCLAFLFFPVARGSSVLALFGLTSEGSIKYHIWLGHIVLAFFTAHGLCYIIYWAATEQISQMVIWDKVGVSNVAGELALLSGLFMWATAIPRIRRKMFELFFYTHYLYILFMFFFILHVGIAYACIALPSFYLFLVDRYLRFLQSRTSTRLIFARVLPCETLELNLAKTPGLKYNPTSVMFINVPSISKMQWHPFTVTSNSSLEPEKISIVVKGEGSWSKKLYQMLSSPSPTDRIEVAVEGPYGPASTHFLRHDTLVMVSGGSGITPFISIIRELLLLSTSFSYKVPKVVLICAFKNSLDLTMLDLILPMSSTSIDMSNLNLQIEAYVTRETEPKTDGSKPVRSIWFKPNATDAPVSPILGTNHWLWLALIISSSFVVFLILIGTITRYYIYPIDHNSNTIFSYSLRAVLNILVICVSIASTASGAVLWNKKKNAMENKQIQNMEGPSPMGTPQSLYYNADRELESLPQQSLAQATNVHYGERPDLKKVIFECTGSSIGVLASGPKKMRHEVATICSSGLAENLHFESISFSW</sequence>
<dbReference type="InterPro" id="IPR050369">
    <property type="entry name" value="RBOH/FRE"/>
</dbReference>
<keyword evidence="5 15" id="KW-0812">Transmembrane</keyword>
<accession>A0A498KS13</accession>
<dbReference type="EC" id="1.16.1.7" evidence="14"/>
<dbReference type="SUPFAM" id="SSF52343">
    <property type="entry name" value="Ferredoxin reductase-like, C-terminal NADP-linked domain"/>
    <property type="match status" value="1"/>
</dbReference>
<dbReference type="GO" id="GO:0005886">
    <property type="term" value="C:plasma membrane"/>
    <property type="evidence" value="ECO:0007669"/>
    <property type="project" value="TreeGrafter"/>
</dbReference>
<comment type="subcellular location">
    <subcellularLocation>
        <location evidence="2">Membrane</location>
        <topology evidence="2">Multi-pass membrane protein</topology>
    </subcellularLocation>
</comment>
<feature type="transmembrane region" description="Helical" evidence="15">
    <location>
        <begin position="227"/>
        <end position="248"/>
    </location>
</feature>
<feature type="transmembrane region" description="Helical" evidence="15">
    <location>
        <begin position="599"/>
        <end position="624"/>
    </location>
</feature>
<dbReference type="SFLD" id="SFLDG01168">
    <property type="entry name" value="Ferric_reductase_subgroup_(FRE"/>
    <property type="match status" value="1"/>
</dbReference>
<evidence type="ECO:0000256" key="5">
    <source>
        <dbReference type="ARBA" id="ARBA00022692"/>
    </source>
</evidence>
<dbReference type="PANTHER" id="PTHR11972">
    <property type="entry name" value="NADPH OXIDASE"/>
    <property type="match status" value="1"/>
</dbReference>
<organism evidence="17 18">
    <name type="scientific">Malus domestica</name>
    <name type="common">Apple</name>
    <name type="synonym">Pyrus malus</name>
    <dbReference type="NCBI Taxonomy" id="3750"/>
    <lineage>
        <taxon>Eukaryota</taxon>
        <taxon>Viridiplantae</taxon>
        <taxon>Streptophyta</taxon>
        <taxon>Embryophyta</taxon>
        <taxon>Tracheophyta</taxon>
        <taxon>Spermatophyta</taxon>
        <taxon>Magnoliopsida</taxon>
        <taxon>eudicotyledons</taxon>
        <taxon>Gunneridae</taxon>
        <taxon>Pentapetalae</taxon>
        <taxon>rosids</taxon>
        <taxon>fabids</taxon>
        <taxon>Rosales</taxon>
        <taxon>Rosaceae</taxon>
        <taxon>Amygdaloideae</taxon>
        <taxon>Maleae</taxon>
        <taxon>Malus</taxon>
    </lineage>
</organism>
<evidence type="ECO:0000256" key="11">
    <source>
        <dbReference type="ARBA" id="ARBA00023065"/>
    </source>
</evidence>
<dbReference type="CDD" id="cd06186">
    <property type="entry name" value="NOX_Duox_like_FAD_NADP"/>
    <property type="match status" value="1"/>
</dbReference>
<keyword evidence="11" id="KW-0406">Ion transport</keyword>
<evidence type="ECO:0000256" key="6">
    <source>
        <dbReference type="ARBA" id="ARBA00022723"/>
    </source>
</evidence>
<keyword evidence="6" id="KW-0479">Metal-binding</keyword>
<dbReference type="GO" id="GO:0006811">
    <property type="term" value="P:monoatomic ion transport"/>
    <property type="evidence" value="ECO:0007669"/>
    <property type="project" value="UniProtKB-KW"/>
</dbReference>
<keyword evidence="8 15" id="KW-1133">Transmembrane helix</keyword>
<feature type="transmembrane region" description="Helical" evidence="15">
    <location>
        <begin position="560"/>
        <end position="587"/>
    </location>
</feature>
<dbReference type="Pfam" id="PF01794">
    <property type="entry name" value="Ferric_reduct"/>
    <property type="match status" value="1"/>
</dbReference>
<feature type="transmembrane region" description="Helical" evidence="15">
    <location>
        <begin position="186"/>
        <end position="206"/>
    </location>
</feature>
<keyword evidence="12 15" id="KW-0472">Membrane</keyword>
<dbReference type="SFLD" id="SFLDS00052">
    <property type="entry name" value="Ferric_Reductase_Domain"/>
    <property type="match status" value="1"/>
</dbReference>
<evidence type="ECO:0000313" key="18">
    <source>
        <dbReference type="Proteomes" id="UP000290289"/>
    </source>
</evidence>
<dbReference type="AlphaFoldDB" id="A0A498KS13"/>
<dbReference type="Pfam" id="PF08030">
    <property type="entry name" value="NAD_binding_6"/>
    <property type="match status" value="1"/>
</dbReference>
<dbReference type="STRING" id="3750.A0A498KS13"/>
<feature type="transmembrane region" description="Helical" evidence="15">
    <location>
        <begin position="23"/>
        <end position="44"/>
    </location>
</feature>
<gene>
    <name evidence="17" type="ORF">DVH24_009864</name>
</gene>
<protein>
    <recommendedName>
        <fullName evidence="14">ferric-chelate reductase (NADH)</fullName>
        <ecNumber evidence="14">1.16.1.7</ecNumber>
    </recommendedName>
</protein>
<evidence type="ECO:0000256" key="1">
    <source>
        <dbReference type="ARBA" id="ARBA00001974"/>
    </source>
</evidence>
<dbReference type="PANTHER" id="PTHR11972:SF41">
    <property type="entry name" value="FERRIC REDUCTION OXIDASE 2"/>
    <property type="match status" value="1"/>
</dbReference>
<dbReference type="GO" id="GO:0046872">
    <property type="term" value="F:metal ion binding"/>
    <property type="evidence" value="ECO:0007669"/>
    <property type="project" value="UniProtKB-KW"/>
</dbReference>
<dbReference type="PROSITE" id="PS51384">
    <property type="entry name" value="FAD_FR"/>
    <property type="match status" value="1"/>
</dbReference>
<evidence type="ECO:0000256" key="14">
    <source>
        <dbReference type="ARBA" id="ARBA00066905"/>
    </source>
</evidence>
<comment type="similarity">
    <text evidence="3">Belongs to the ferric reductase (FRE) family.</text>
</comment>
<dbReference type="InterPro" id="IPR039261">
    <property type="entry name" value="FNR_nucleotide-bd"/>
</dbReference>
<feature type="transmembrane region" description="Helical" evidence="15">
    <location>
        <begin position="316"/>
        <end position="335"/>
    </location>
</feature>
<dbReference type="InterPro" id="IPR013121">
    <property type="entry name" value="Fe_red_NAD-bd_6"/>
</dbReference>
<evidence type="ECO:0000256" key="7">
    <source>
        <dbReference type="ARBA" id="ARBA00022982"/>
    </source>
</evidence>
<dbReference type="Proteomes" id="UP000290289">
    <property type="component" value="Chromosome 1"/>
</dbReference>
<evidence type="ECO:0000256" key="13">
    <source>
        <dbReference type="ARBA" id="ARBA00050970"/>
    </source>
</evidence>
<dbReference type="Pfam" id="PF08022">
    <property type="entry name" value="FAD_binding_8"/>
    <property type="match status" value="1"/>
</dbReference>
<comment type="caution">
    <text evidence="17">The sequence shown here is derived from an EMBL/GenBank/DDBJ whole genome shotgun (WGS) entry which is preliminary data.</text>
</comment>
<comment type="catalytic activity">
    <reaction evidence="13">
        <text>2 a Fe(II)-siderophore + NAD(+) + H(+) = 2 a Fe(III)-siderophore + NADH</text>
        <dbReference type="Rhea" id="RHEA:15061"/>
        <dbReference type="Rhea" id="RHEA-COMP:11342"/>
        <dbReference type="Rhea" id="RHEA-COMP:11344"/>
        <dbReference type="ChEBI" id="CHEBI:15378"/>
        <dbReference type="ChEBI" id="CHEBI:29033"/>
        <dbReference type="ChEBI" id="CHEBI:29034"/>
        <dbReference type="ChEBI" id="CHEBI:57540"/>
        <dbReference type="ChEBI" id="CHEBI:57945"/>
        <dbReference type="EC" id="1.16.1.7"/>
    </reaction>
</comment>
<comment type="cofactor">
    <cofactor evidence="1">
        <name>FAD</name>
        <dbReference type="ChEBI" id="CHEBI:57692"/>
    </cofactor>
</comment>
<feature type="transmembrane region" description="Helical" evidence="15">
    <location>
        <begin position="74"/>
        <end position="94"/>
    </location>
</feature>
<keyword evidence="7" id="KW-0249">Electron transport</keyword>
<dbReference type="InterPro" id="IPR013112">
    <property type="entry name" value="FAD-bd_8"/>
</dbReference>
<dbReference type="Gene3D" id="3.40.50.80">
    <property type="entry name" value="Nucleotide-binding domain of ferredoxin-NADP reductase (FNR) module"/>
    <property type="match status" value="1"/>
</dbReference>
<dbReference type="FunFam" id="3.40.50.80:FF:000039">
    <property type="entry name" value="Ferric reduction oxidase 3"/>
    <property type="match status" value="1"/>
</dbReference>
<dbReference type="GO" id="GO:0140618">
    <property type="term" value="F:ferric-chelate reductase (NADH) activity"/>
    <property type="evidence" value="ECO:0007669"/>
    <property type="project" value="UniProtKB-EC"/>
</dbReference>
<keyword evidence="18" id="KW-1185">Reference proteome</keyword>
<evidence type="ECO:0000259" key="16">
    <source>
        <dbReference type="PROSITE" id="PS51384"/>
    </source>
</evidence>
<evidence type="ECO:0000256" key="4">
    <source>
        <dbReference type="ARBA" id="ARBA00022448"/>
    </source>
</evidence>
<keyword evidence="10" id="KW-0408">Iron</keyword>
<dbReference type="InterPro" id="IPR013130">
    <property type="entry name" value="Fe3_Rdtase_TM_dom"/>
</dbReference>
<dbReference type="InterPro" id="IPR017927">
    <property type="entry name" value="FAD-bd_FR_type"/>
</dbReference>
<dbReference type="EMBL" id="RDQH01000327">
    <property type="protein sequence ID" value="RXI07833.1"/>
    <property type="molecule type" value="Genomic_DNA"/>
</dbReference>